<dbReference type="PANTHER" id="PTHR33164">
    <property type="entry name" value="TRANSCRIPTIONAL REGULATOR, MARR FAMILY"/>
    <property type="match status" value="1"/>
</dbReference>
<dbReference type="PROSITE" id="PS50995">
    <property type="entry name" value="HTH_MARR_2"/>
    <property type="match status" value="1"/>
</dbReference>
<evidence type="ECO:0000313" key="2">
    <source>
        <dbReference type="EMBL" id="GGP04745.1"/>
    </source>
</evidence>
<evidence type="ECO:0000313" key="3">
    <source>
        <dbReference type="Proteomes" id="UP000660745"/>
    </source>
</evidence>
<dbReference type="InterPro" id="IPR036390">
    <property type="entry name" value="WH_DNA-bd_sf"/>
</dbReference>
<protein>
    <submittedName>
        <fullName evidence="2">Transcriptional regulator</fullName>
    </submittedName>
</protein>
<reference evidence="2" key="1">
    <citation type="journal article" date="2014" name="Int. J. Syst. Evol. Microbiol.">
        <title>Complete genome sequence of Corynebacterium casei LMG S-19264T (=DSM 44701T), isolated from a smear-ripened cheese.</title>
        <authorList>
            <consortium name="US DOE Joint Genome Institute (JGI-PGF)"/>
            <person name="Walter F."/>
            <person name="Albersmeier A."/>
            <person name="Kalinowski J."/>
            <person name="Ruckert C."/>
        </authorList>
    </citation>
    <scope>NUCLEOTIDE SEQUENCE</scope>
    <source>
        <strain evidence="2">CGMCC 4.7430</strain>
    </source>
</reference>
<accession>A0A918E542</accession>
<dbReference type="Proteomes" id="UP000660745">
    <property type="component" value="Unassembled WGS sequence"/>
</dbReference>
<dbReference type="RefSeq" id="WP_189138351.1">
    <property type="nucleotide sequence ID" value="NZ_BMNK01000003.1"/>
</dbReference>
<reference evidence="2" key="2">
    <citation type="submission" date="2020-09" db="EMBL/GenBank/DDBJ databases">
        <authorList>
            <person name="Sun Q."/>
            <person name="Zhou Y."/>
        </authorList>
    </citation>
    <scope>NUCLEOTIDE SEQUENCE</scope>
    <source>
        <strain evidence="2">CGMCC 4.7430</strain>
    </source>
</reference>
<sequence>MDYGDKLFWLSVLIQRRYAQICAEYDLTSSQATLLCAIKDRPRQMAYLAASLGMTKNALSQLVDRTERRSLVSRASSEQDRRVIMLSVTPTGKVLAEAVFAEMTKRLPDVAENLDADDQRDLERLATAIVAASGVSASTSSRQTAQSS</sequence>
<dbReference type="PANTHER" id="PTHR33164:SF107">
    <property type="entry name" value="TRANSCRIPTIONAL REGULATORY PROTEIN"/>
    <property type="match status" value="1"/>
</dbReference>
<dbReference type="Gene3D" id="1.10.10.10">
    <property type="entry name" value="Winged helix-like DNA-binding domain superfamily/Winged helix DNA-binding domain"/>
    <property type="match status" value="1"/>
</dbReference>
<proteinExistence type="predicted"/>
<dbReference type="InterPro" id="IPR036388">
    <property type="entry name" value="WH-like_DNA-bd_sf"/>
</dbReference>
<dbReference type="SUPFAM" id="SSF46785">
    <property type="entry name" value="Winged helix' DNA-binding domain"/>
    <property type="match status" value="1"/>
</dbReference>
<dbReference type="EMBL" id="BMNK01000003">
    <property type="protein sequence ID" value="GGP04745.1"/>
    <property type="molecule type" value="Genomic_DNA"/>
</dbReference>
<dbReference type="Pfam" id="PF12802">
    <property type="entry name" value="MarR_2"/>
    <property type="match status" value="1"/>
</dbReference>
<dbReference type="AlphaFoldDB" id="A0A918E542"/>
<name>A0A918E542_9ACTN</name>
<dbReference type="InterPro" id="IPR000835">
    <property type="entry name" value="HTH_MarR-typ"/>
</dbReference>
<organism evidence="2 3">
    <name type="scientific">Nonomuraea glycinis</name>
    <dbReference type="NCBI Taxonomy" id="2047744"/>
    <lineage>
        <taxon>Bacteria</taxon>
        <taxon>Bacillati</taxon>
        <taxon>Actinomycetota</taxon>
        <taxon>Actinomycetes</taxon>
        <taxon>Streptosporangiales</taxon>
        <taxon>Streptosporangiaceae</taxon>
        <taxon>Nonomuraea</taxon>
    </lineage>
</organism>
<evidence type="ECO:0000259" key="1">
    <source>
        <dbReference type="PROSITE" id="PS50995"/>
    </source>
</evidence>
<gene>
    <name evidence="2" type="ORF">GCM10012278_21160</name>
</gene>
<keyword evidence="3" id="KW-1185">Reference proteome</keyword>
<comment type="caution">
    <text evidence="2">The sequence shown here is derived from an EMBL/GenBank/DDBJ whole genome shotgun (WGS) entry which is preliminary data.</text>
</comment>
<dbReference type="InterPro" id="IPR039422">
    <property type="entry name" value="MarR/SlyA-like"/>
</dbReference>
<feature type="domain" description="HTH marR-type" evidence="1">
    <location>
        <begin position="1"/>
        <end position="131"/>
    </location>
</feature>
<dbReference type="SMART" id="SM00347">
    <property type="entry name" value="HTH_MARR"/>
    <property type="match status" value="1"/>
</dbReference>
<dbReference type="PRINTS" id="PR00598">
    <property type="entry name" value="HTHMARR"/>
</dbReference>
<dbReference type="GO" id="GO:0006950">
    <property type="term" value="P:response to stress"/>
    <property type="evidence" value="ECO:0007669"/>
    <property type="project" value="TreeGrafter"/>
</dbReference>
<dbReference type="GO" id="GO:0003700">
    <property type="term" value="F:DNA-binding transcription factor activity"/>
    <property type="evidence" value="ECO:0007669"/>
    <property type="project" value="InterPro"/>
</dbReference>